<dbReference type="eggNOG" id="ENOG50345TI">
    <property type="taxonomic scope" value="Bacteria"/>
</dbReference>
<accession>A0A096B446</accession>
<dbReference type="InterPro" id="IPR026990">
    <property type="entry name" value="TnpW"/>
</dbReference>
<dbReference type="Pfam" id="PF14202">
    <property type="entry name" value="TnpW"/>
    <property type="match status" value="1"/>
</dbReference>
<dbReference type="HOGENOM" id="CLU_199497_1_0_9"/>
<dbReference type="AlphaFoldDB" id="A0A096B446"/>
<dbReference type="EMBL" id="ADLO01000094">
    <property type="protein sequence ID" value="KGF54148.1"/>
    <property type="molecule type" value="Genomic_DNA"/>
</dbReference>
<name>A0A096B446_FLAPL</name>
<sequence length="57" mass="6423">MDKKQTITTERKIGKITYLVQALPSEKATDTIHKKIEKLIVKDLQKKPGNPGFLASE</sequence>
<evidence type="ECO:0008006" key="3">
    <source>
        <dbReference type="Google" id="ProtNLM"/>
    </source>
</evidence>
<proteinExistence type="predicted"/>
<dbReference type="Proteomes" id="UP000029585">
    <property type="component" value="Unassembled WGS sequence"/>
</dbReference>
<reference evidence="1 2" key="1">
    <citation type="submission" date="2011-08" db="EMBL/GenBank/DDBJ databases">
        <title>The Genome Sequence of Clostridium orbiscindens 1_3_50AFAA.</title>
        <authorList>
            <consortium name="The Broad Institute Genome Sequencing Platform"/>
            <person name="Earl A."/>
            <person name="Ward D."/>
            <person name="Feldgarden M."/>
            <person name="Gevers D."/>
            <person name="Daigneault M."/>
            <person name="Strauss J."/>
            <person name="Allen-Vercoe E."/>
            <person name="Young S.K."/>
            <person name="Zeng Q."/>
            <person name="Gargeya S."/>
            <person name="Fitzgerald M."/>
            <person name="Haas B."/>
            <person name="Abouelleil A."/>
            <person name="Alvarado L."/>
            <person name="Arachchi H.M."/>
            <person name="Berlin A."/>
            <person name="Brown A."/>
            <person name="Chapman S.B."/>
            <person name="Chen Z."/>
            <person name="Dunbar C."/>
            <person name="Freedman E."/>
            <person name="Gearin G."/>
            <person name="Gellesch M."/>
            <person name="Goldberg J."/>
            <person name="Griggs A."/>
            <person name="Gujja S."/>
            <person name="Heiman D."/>
            <person name="Howarth C."/>
            <person name="Larson L."/>
            <person name="Lui A."/>
            <person name="MacDonald P.J.P."/>
            <person name="Montmayeur A."/>
            <person name="Murphy C."/>
            <person name="Neiman D."/>
            <person name="Pearson M."/>
            <person name="Priest M."/>
            <person name="Roberts A."/>
            <person name="Saif S."/>
            <person name="Shea T."/>
            <person name="Shenoy N."/>
            <person name="Sisk P."/>
            <person name="Stolte C."/>
            <person name="Sykes S."/>
            <person name="Wortman J."/>
            <person name="Nusbaum C."/>
            <person name="Birren B."/>
        </authorList>
    </citation>
    <scope>NUCLEOTIDE SEQUENCE [LARGE SCALE GENOMIC DNA]</scope>
    <source>
        <strain evidence="1 2">1_3_50AFAA</strain>
    </source>
</reference>
<dbReference type="GeneID" id="96230158"/>
<evidence type="ECO:0000313" key="1">
    <source>
        <dbReference type="EMBL" id="KGF54148.1"/>
    </source>
</evidence>
<keyword evidence="2" id="KW-1185">Reference proteome</keyword>
<dbReference type="RefSeq" id="WP_002604472.1">
    <property type="nucleotide sequence ID" value="NZ_KN174165.1"/>
</dbReference>
<comment type="caution">
    <text evidence="1">The sequence shown here is derived from an EMBL/GenBank/DDBJ whole genome shotgun (WGS) entry which is preliminary data.</text>
</comment>
<organism evidence="1 2">
    <name type="scientific">Flavonifractor plautii 1_3_50AFAA</name>
    <dbReference type="NCBI Taxonomy" id="742738"/>
    <lineage>
        <taxon>Bacteria</taxon>
        <taxon>Bacillati</taxon>
        <taxon>Bacillota</taxon>
        <taxon>Clostridia</taxon>
        <taxon>Eubacteriales</taxon>
        <taxon>Oscillospiraceae</taxon>
        <taxon>Flavonifractor</taxon>
    </lineage>
</organism>
<evidence type="ECO:0000313" key="2">
    <source>
        <dbReference type="Proteomes" id="UP000029585"/>
    </source>
</evidence>
<gene>
    <name evidence="1" type="ORF">HMPREF9460_03121</name>
</gene>
<dbReference type="PATRIC" id="fig|742738.3.peg.3210"/>
<protein>
    <recommendedName>
        <fullName evidence="3">Transposon-encoded protein TnpW</fullName>
    </recommendedName>
</protein>